<feature type="transmembrane region" description="Helical" evidence="11">
    <location>
        <begin position="324"/>
        <end position="346"/>
    </location>
</feature>
<feature type="transmembrane region" description="Helical" evidence="11">
    <location>
        <begin position="447"/>
        <end position="465"/>
    </location>
</feature>
<keyword evidence="8 11" id="KW-0472">Membrane</keyword>
<dbReference type="InParanoid" id="A0A1Y1YSY6"/>
<dbReference type="InterPro" id="IPR045263">
    <property type="entry name" value="GLUT"/>
</dbReference>
<feature type="transmembrane region" description="Helical" evidence="11">
    <location>
        <begin position="415"/>
        <end position="435"/>
    </location>
</feature>
<dbReference type="EMBL" id="MCFE01000076">
    <property type="protein sequence ID" value="ORY00934.1"/>
    <property type="molecule type" value="Genomic_DNA"/>
</dbReference>
<keyword evidence="4" id="KW-1003">Cell membrane</keyword>
<keyword evidence="14" id="KW-1185">Reference proteome</keyword>
<dbReference type="PROSITE" id="PS00216">
    <property type="entry name" value="SUGAR_TRANSPORT_1"/>
    <property type="match status" value="2"/>
</dbReference>
<feature type="transmembrane region" description="Helical" evidence="11">
    <location>
        <begin position="353"/>
        <end position="375"/>
    </location>
</feature>
<gene>
    <name evidence="13" type="ORF">K493DRAFT_298629</name>
</gene>
<dbReference type="AlphaFoldDB" id="A0A1Y1YSY6"/>
<feature type="transmembrane region" description="Helical" evidence="11">
    <location>
        <begin position="132"/>
        <end position="153"/>
    </location>
</feature>
<dbReference type="InterPro" id="IPR005828">
    <property type="entry name" value="MFS_sugar_transport-like"/>
</dbReference>
<evidence type="ECO:0000256" key="6">
    <source>
        <dbReference type="ARBA" id="ARBA00022692"/>
    </source>
</evidence>
<accession>A0A1Y1YSY6</accession>
<dbReference type="OrthoDB" id="4540492at2759"/>
<dbReference type="PRINTS" id="PR00171">
    <property type="entry name" value="SUGRTRNSPORT"/>
</dbReference>
<feature type="transmembrane region" description="Helical" evidence="11">
    <location>
        <begin position="194"/>
        <end position="215"/>
    </location>
</feature>
<keyword evidence="6 11" id="KW-0812">Transmembrane</keyword>
<dbReference type="Proteomes" id="UP000193498">
    <property type="component" value="Unassembled WGS sequence"/>
</dbReference>
<dbReference type="PANTHER" id="PTHR23503">
    <property type="entry name" value="SOLUTE CARRIER FAMILY 2"/>
    <property type="match status" value="1"/>
</dbReference>
<proteinExistence type="inferred from homology"/>
<dbReference type="STRING" id="1314790.A0A1Y1YSY6"/>
<reference evidence="13 14" key="1">
    <citation type="submission" date="2016-07" db="EMBL/GenBank/DDBJ databases">
        <title>Pervasive Adenine N6-methylation of Active Genes in Fungi.</title>
        <authorList>
            <consortium name="DOE Joint Genome Institute"/>
            <person name="Mondo S.J."/>
            <person name="Dannebaum R.O."/>
            <person name="Kuo R.C."/>
            <person name="Labutti K."/>
            <person name="Haridas S."/>
            <person name="Kuo A."/>
            <person name="Salamov A."/>
            <person name="Ahrendt S.R."/>
            <person name="Lipzen A."/>
            <person name="Sullivan W."/>
            <person name="Andreopoulos W.B."/>
            <person name="Clum A."/>
            <person name="Lindquist E."/>
            <person name="Daum C."/>
            <person name="Ramamoorthy G.K."/>
            <person name="Gryganskyi A."/>
            <person name="Culley D."/>
            <person name="Magnuson J.K."/>
            <person name="James T.Y."/>
            <person name="O'Malley M.A."/>
            <person name="Stajich J.E."/>
            <person name="Spatafora J.W."/>
            <person name="Visel A."/>
            <person name="Grigoriev I.V."/>
        </authorList>
    </citation>
    <scope>NUCLEOTIDE SEQUENCE [LARGE SCALE GENOMIC DNA]</scope>
    <source>
        <strain evidence="13 14">CBS 931.73</strain>
    </source>
</reference>
<dbReference type="Gene3D" id="1.20.1250.20">
    <property type="entry name" value="MFS general substrate transporter like domains"/>
    <property type="match status" value="1"/>
</dbReference>
<keyword evidence="5" id="KW-0762">Sugar transport</keyword>
<feature type="transmembrane region" description="Helical" evidence="11">
    <location>
        <begin position="289"/>
        <end position="312"/>
    </location>
</feature>
<evidence type="ECO:0000256" key="3">
    <source>
        <dbReference type="ARBA" id="ARBA00022448"/>
    </source>
</evidence>
<protein>
    <submittedName>
        <fullName evidence="13">General substrate transporter</fullName>
    </submittedName>
</protein>
<dbReference type="GO" id="GO:0015149">
    <property type="term" value="F:hexose transmembrane transporter activity"/>
    <property type="evidence" value="ECO:0007669"/>
    <property type="project" value="TreeGrafter"/>
</dbReference>
<evidence type="ECO:0000256" key="10">
    <source>
        <dbReference type="SAM" id="MobiDB-lite"/>
    </source>
</evidence>
<organism evidence="13 14">
    <name type="scientific">Basidiobolus meristosporus CBS 931.73</name>
    <dbReference type="NCBI Taxonomy" id="1314790"/>
    <lineage>
        <taxon>Eukaryota</taxon>
        <taxon>Fungi</taxon>
        <taxon>Fungi incertae sedis</taxon>
        <taxon>Zoopagomycota</taxon>
        <taxon>Entomophthoromycotina</taxon>
        <taxon>Basidiobolomycetes</taxon>
        <taxon>Basidiobolales</taxon>
        <taxon>Basidiobolaceae</taxon>
        <taxon>Basidiobolus</taxon>
    </lineage>
</organism>
<sequence length="476" mass="51254">MKLKSYIEHEVVATTDSKDFGLSSYIVFCAFTCVLSSLSTGYHIGSPNTIEHVVSKCDPSSYPPSPLPACLPMGPSLWGLTVGIFALGCLLGALGAGAVADRLGRKKTLLLGNFFFIVAGILQGTAPNVIQLIVGRVIAGFGGGLACVLVPMYNSEISTHRYRGTLGVMMQLFIVVGILLSQALGLGLNSPPGWRILLGLSIAPAIIQTILLPFCTETPYWYIHKGYMEEGRNALKRLRPGCNIDREFQEIKNHGNSETSSNEENAESRNHHSMGVREILATPHVRGRFFNAIIVHIIQQLSGINGVIYYSSSIFRSSFGEDHAIHATVGVAALNVFMTVISSLVIDKVGRKPLLLVGDIIMCIFSILLVVGSVLHIDILMVVSVALFICGFAIGVGPIPWMITPELLPPAAVEAGSSVVTVVNWLVNFAFGFAFPPLQTVLHGWSFLPFSAITALAAVYIVIFVPETKTRKSSTV</sequence>
<dbReference type="PROSITE" id="PS50850">
    <property type="entry name" value="MFS"/>
    <property type="match status" value="1"/>
</dbReference>
<dbReference type="InterPro" id="IPR005829">
    <property type="entry name" value="Sugar_transporter_CS"/>
</dbReference>
<evidence type="ECO:0000256" key="7">
    <source>
        <dbReference type="ARBA" id="ARBA00022989"/>
    </source>
</evidence>
<dbReference type="InterPro" id="IPR036259">
    <property type="entry name" value="MFS_trans_sf"/>
</dbReference>
<evidence type="ECO:0000256" key="11">
    <source>
        <dbReference type="SAM" id="Phobius"/>
    </source>
</evidence>
<evidence type="ECO:0000256" key="2">
    <source>
        <dbReference type="ARBA" id="ARBA00010992"/>
    </source>
</evidence>
<keyword evidence="7 11" id="KW-1133">Transmembrane helix</keyword>
<feature type="transmembrane region" description="Helical" evidence="11">
    <location>
        <begin position="108"/>
        <end position="126"/>
    </location>
</feature>
<evidence type="ECO:0000256" key="1">
    <source>
        <dbReference type="ARBA" id="ARBA00004651"/>
    </source>
</evidence>
<dbReference type="Pfam" id="PF00083">
    <property type="entry name" value="Sugar_tr"/>
    <property type="match status" value="1"/>
</dbReference>
<keyword evidence="3 9" id="KW-0813">Transport</keyword>
<dbReference type="NCBIfam" id="TIGR00879">
    <property type="entry name" value="SP"/>
    <property type="match status" value="1"/>
</dbReference>
<comment type="subcellular location">
    <subcellularLocation>
        <location evidence="1">Cell membrane</location>
        <topology evidence="1">Multi-pass membrane protein</topology>
    </subcellularLocation>
</comment>
<dbReference type="PANTHER" id="PTHR23503:SF8">
    <property type="entry name" value="FACILITATED GLUCOSE TRANSPORTER PROTEIN 1"/>
    <property type="match status" value="1"/>
</dbReference>
<dbReference type="FunFam" id="1.20.1250.20:FF:000218">
    <property type="entry name" value="facilitated trehalose transporter Tret1"/>
    <property type="match status" value="1"/>
</dbReference>
<feature type="transmembrane region" description="Helical" evidence="11">
    <location>
        <begin position="20"/>
        <end position="38"/>
    </location>
</feature>
<feature type="domain" description="Major facilitator superfamily (MFS) profile" evidence="12">
    <location>
        <begin position="25"/>
        <end position="469"/>
    </location>
</feature>
<evidence type="ECO:0000313" key="14">
    <source>
        <dbReference type="Proteomes" id="UP000193498"/>
    </source>
</evidence>
<comment type="caution">
    <text evidence="13">The sequence shown here is derived from an EMBL/GenBank/DDBJ whole genome shotgun (WGS) entry which is preliminary data.</text>
</comment>
<feature type="region of interest" description="Disordered" evidence="10">
    <location>
        <begin position="252"/>
        <end position="272"/>
    </location>
</feature>
<comment type="similarity">
    <text evidence="2 9">Belongs to the major facilitator superfamily. Sugar transporter (TC 2.A.1.1) family.</text>
</comment>
<dbReference type="SUPFAM" id="SSF103473">
    <property type="entry name" value="MFS general substrate transporter"/>
    <property type="match status" value="1"/>
</dbReference>
<evidence type="ECO:0000313" key="13">
    <source>
        <dbReference type="EMBL" id="ORY00934.1"/>
    </source>
</evidence>
<evidence type="ECO:0000256" key="5">
    <source>
        <dbReference type="ARBA" id="ARBA00022597"/>
    </source>
</evidence>
<dbReference type="GO" id="GO:0005886">
    <property type="term" value="C:plasma membrane"/>
    <property type="evidence" value="ECO:0007669"/>
    <property type="project" value="UniProtKB-SubCell"/>
</dbReference>
<dbReference type="InterPro" id="IPR003663">
    <property type="entry name" value="Sugar/inositol_transpt"/>
</dbReference>
<feature type="transmembrane region" description="Helical" evidence="11">
    <location>
        <begin position="165"/>
        <end position="188"/>
    </location>
</feature>
<evidence type="ECO:0000259" key="12">
    <source>
        <dbReference type="PROSITE" id="PS50850"/>
    </source>
</evidence>
<name>A0A1Y1YSY6_9FUNG</name>
<dbReference type="InterPro" id="IPR020846">
    <property type="entry name" value="MFS_dom"/>
</dbReference>
<evidence type="ECO:0000256" key="4">
    <source>
        <dbReference type="ARBA" id="ARBA00022475"/>
    </source>
</evidence>
<dbReference type="PROSITE" id="PS00217">
    <property type="entry name" value="SUGAR_TRANSPORT_2"/>
    <property type="match status" value="1"/>
</dbReference>
<feature type="transmembrane region" description="Helical" evidence="11">
    <location>
        <begin position="381"/>
        <end position="403"/>
    </location>
</feature>
<evidence type="ECO:0000256" key="9">
    <source>
        <dbReference type="RuleBase" id="RU003346"/>
    </source>
</evidence>
<evidence type="ECO:0000256" key="8">
    <source>
        <dbReference type="ARBA" id="ARBA00023136"/>
    </source>
</evidence>
<feature type="transmembrane region" description="Helical" evidence="11">
    <location>
        <begin position="77"/>
        <end position="96"/>
    </location>
</feature>